<dbReference type="EMBL" id="FTNI01000030">
    <property type="protein sequence ID" value="SIS14063.1"/>
    <property type="molecule type" value="Genomic_DNA"/>
</dbReference>
<feature type="region of interest" description="Disordered" evidence="1">
    <location>
        <begin position="1"/>
        <end position="30"/>
    </location>
</feature>
<organism evidence="2 3">
    <name type="scientific">Microbispora rosea</name>
    <dbReference type="NCBI Taxonomy" id="58117"/>
    <lineage>
        <taxon>Bacteria</taxon>
        <taxon>Bacillati</taxon>
        <taxon>Actinomycetota</taxon>
        <taxon>Actinomycetes</taxon>
        <taxon>Streptosporangiales</taxon>
        <taxon>Streptosporangiaceae</taxon>
        <taxon>Microbispora</taxon>
    </lineage>
</organism>
<dbReference type="AlphaFoldDB" id="A0A1N7GNB8"/>
<evidence type="ECO:0000313" key="3">
    <source>
        <dbReference type="Proteomes" id="UP000186096"/>
    </source>
</evidence>
<reference evidence="3" key="1">
    <citation type="submission" date="2017-01" db="EMBL/GenBank/DDBJ databases">
        <authorList>
            <person name="Varghese N."/>
            <person name="Submissions S."/>
        </authorList>
    </citation>
    <scope>NUCLEOTIDE SEQUENCE [LARGE SCALE GENOMIC DNA]</scope>
    <source>
        <strain evidence="3">ATCC 12950</strain>
    </source>
</reference>
<dbReference type="Proteomes" id="UP000186096">
    <property type="component" value="Unassembled WGS sequence"/>
</dbReference>
<name>A0A1N7GNB8_9ACTN</name>
<dbReference type="RefSeq" id="WP_076440864.1">
    <property type="nucleotide sequence ID" value="NZ_FTNI01000030.1"/>
</dbReference>
<dbReference type="OrthoDB" id="9963552at2"/>
<proteinExistence type="predicted"/>
<sequence>MTILSTHPRPIPRRREDEQEDEEDRDRATGPLARLAVREALLEAFADLVDDVRLAEVDGMAHVYVSVRLTASTCPERIRAIAREAYRTVGGEPVVAHVSTACPARGRR</sequence>
<evidence type="ECO:0000313" key="2">
    <source>
        <dbReference type="EMBL" id="SIS14063.1"/>
    </source>
</evidence>
<keyword evidence="3" id="KW-1185">Reference proteome</keyword>
<gene>
    <name evidence="2" type="ORF">SAMN05421833_130103</name>
</gene>
<evidence type="ECO:0000256" key="1">
    <source>
        <dbReference type="SAM" id="MobiDB-lite"/>
    </source>
</evidence>
<protein>
    <recommendedName>
        <fullName evidence="4">NifU-like domain-containing protein</fullName>
    </recommendedName>
</protein>
<evidence type="ECO:0008006" key="4">
    <source>
        <dbReference type="Google" id="ProtNLM"/>
    </source>
</evidence>
<accession>A0A1N7GNB8</accession>